<protein>
    <submittedName>
        <fullName evidence="8">D-xylose proton-symporter</fullName>
    </submittedName>
</protein>
<keyword evidence="5 6" id="KW-0472">Membrane</keyword>
<evidence type="ECO:0000259" key="7">
    <source>
        <dbReference type="PROSITE" id="PS50850"/>
    </source>
</evidence>
<evidence type="ECO:0000256" key="2">
    <source>
        <dbReference type="ARBA" id="ARBA00022448"/>
    </source>
</evidence>
<dbReference type="PANTHER" id="PTHR23511">
    <property type="entry name" value="SYNAPTIC VESICLE GLYCOPROTEIN 2"/>
    <property type="match status" value="1"/>
</dbReference>
<name>A0A0R1ZKW9_9LACO</name>
<dbReference type="GO" id="GO:0022857">
    <property type="term" value="F:transmembrane transporter activity"/>
    <property type="evidence" value="ECO:0007669"/>
    <property type="project" value="InterPro"/>
</dbReference>
<gene>
    <name evidence="8" type="ORF">FC18_GL001556</name>
</gene>
<feature type="transmembrane region" description="Helical" evidence="6">
    <location>
        <begin position="238"/>
        <end position="259"/>
    </location>
</feature>
<feature type="transmembrane region" description="Helical" evidence="6">
    <location>
        <begin position="297"/>
        <end position="318"/>
    </location>
</feature>
<feature type="transmembrane region" description="Helical" evidence="6">
    <location>
        <begin position="385"/>
        <end position="407"/>
    </location>
</feature>
<dbReference type="PANTHER" id="PTHR23511:SF34">
    <property type="entry name" value="SYNAPTIC VESICLE GLYCOPROTEIN 2"/>
    <property type="match status" value="1"/>
</dbReference>
<proteinExistence type="predicted"/>
<dbReference type="GO" id="GO:0005886">
    <property type="term" value="C:plasma membrane"/>
    <property type="evidence" value="ECO:0007669"/>
    <property type="project" value="UniProtKB-SubCell"/>
</dbReference>
<dbReference type="Proteomes" id="UP000051679">
    <property type="component" value="Unassembled WGS sequence"/>
</dbReference>
<dbReference type="InterPro" id="IPR005828">
    <property type="entry name" value="MFS_sugar_transport-like"/>
</dbReference>
<dbReference type="PATRIC" id="fig|1291052.5.peg.1582"/>
<organism evidence="8 9">
    <name type="scientific">Lacticaseibacillus sharpeae JCM 1186 = DSM 20505</name>
    <dbReference type="NCBI Taxonomy" id="1291052"/>
    <lineage>
        <taxon>Bacteria</taxon>
        <taxon>Bacillati</taxon>
        <taxon>Bacillota</taxon>
        <taxon>Bacilli</taxon>
        <taxon>Lactobacillales</taxon>
        <taxon>Lactobacillaceae</taxon>
        <taxon>Lacticaseibacillus</taxon>
    </lineage>
</organism>
<dbReference type="SUPFAM" id="SSF103473">
    <property type="entry name" value="MFS general substrate transporter"/>
    <property type="match status" value="1"/>
</dbReference>
<dbReference type="EMBL" id="AYYO01000030">
    <property type="protein sequence ID" value="KRM55109.1"/>
    <property type="molecule type" value="Genomic_DNA"/>
</dbReference>
<dbReference type="Gene3D" id="1.20.1250.20">
    <property type="entry name" value="MFS general substrate transporter like domains"/>
    <property type="match status" value="1"/>
</dbReference>
<evidence type="ECO:0000313" key="9">
    <source>
        <dbReference type="Proteomes" id="UP000051679"/>
    </source>
</evidence>
<feature type="domain" description="Major facilitator superfamily (MFS) profile" evidence="7">
    <location>
        <begin position="1"/>
        <end position="411"/>
    </location>
</feature>
<feature type="transmembrane region" description="Helical" evidence="6">
    <location>
        <begin position="93"/>
        <end position="114"/>
    </location>
</feature>
<evidence type="ECO:0000313" key="8">
    <source>
        <dbReference type="EMBL" id="KRM55109.1"/>
    </source>
</evidence>
<evidence type="ECO:0000256" key="3">
    <source>
        <dbReference type="ARBA" id="ARBA00022692"/>
    </source>
</evidence>
<accession>A0A0R1ZKW9</accession>
<dbReference type="PROSITE" id="PS50850">
    <property type="entry name" value="MFS"/>
    <property type="match status" value="1"/>
</dbReference>
<feature type="transmembrane region" description="Helical" evidence="6">
    <location>
        <begin position="64"/>
        <end position="81"/>
    </location>
</feature>
<dbReference type="STRING" id="1291052.FC18_GL001556"/>
<sequence length="432" mass="46835">MAIILGQFTCGYAIEISGTAVTEAQKYITIPDVWVGLIGAGTLIGLAGSLLVGKLSDKVGRRRLLMLNMYLLALISLGQLFTSNLLATFLMRVLVGLMIAVDYTAGNTLLIEWLPLKESGRFQSHLVIYWTLGFIAGYAASAFITGFDSMTWKLMMVSPAVFALITAVFRSVAKLPTSPSWLVNQGKPQAAQKVIRKNLGHKWGLSDKQKDAGKTADASFSWTVVFTRKYLRNTSVGGVFYAAQSFTFFGISIFLPILVGQMGITDTKMVGYLYNGSMLVGVLLGIVVFNRLSRRQFLIGDFALSAVCLLLLGFWRTMPTQLELVVFSLFSVLLSAGLVMDYAYTSELFDSSVRGTGVGMVVTFSRIGAAAGTFLLPIITTSMSVQMAMLICGVLLSFAGLFSLVLAPETSRKHLARKMESGAGVHNAPLQH</sequence>
<feature type="transmembrane region" description="Helical" evidence="6">
    <location>
        <begin position="324"/>
        <end position="344"/>
    </location>
</feature>
<feature type="transmembrane region" description="Helical" evidence="6">
    <location>
        <begin position="33"/>
        <end position="52"/>
    </location>
</feature>
<keyword evidence="9" id="KW-1185">Reference proteome</keyword>
<dbReference type="AlphaFoldDB" id="A0A0R1ZKW9"/>
<evidence type="ECO:0000256" key="5">
    <source>
        <dbReference type="ARBA" id="ARBA00023136"/>
    </source>
</evidence>
<keyword evidence="4 6" id="KW-1133">Transmembrane helix</keyword>
<keyword evidence="2" id="KW-0813">Transport</keyword>
<comment type="subcellular location">
    <subcellularLocation>
        <location evidence="1">Cell membrane</location>
        <topology evidence="1">Multi-pass membrane protein</topology>
    </subcellularLocation>
</comment>
<evidence type="ECO:0000256" key="4">
    <source>
        <dbReference type="ARBA" id="ARBA00022989"/>
    </source>
</evidence>
<keyword evidence="3 6" id="KW-0812">Transmembrane</keyword>
<comment type="caution">
    <text evidence="8">The sequence shown here is derived from an EMBL/GenBank/DDBJ whole genome shotgun (WGS) entry which is preliminary data.</text>
</comment>
<feature type="transmembrane region" description="Helical" evidence="6">
    <location>
        <begin position="356"/>
        <end position="379"/>
    </location>
</feature>
<evidence type="ECO:0000256" key="1">
    <source>
        <dbReference type="ARBA" id="ARBA00004651"/>
    </source>
</evidence>
<feature type="transmembrane region" description="Helical" evidence="6">
    <location>
        <begin position="126"/>
        <end position="144"/>
    </location>
</feature>
<dbReference type="InterPro" id="IPR020846">
    <property type="entry name" value="MFS_dom"/>
</dbReference>
<evidence type="ECO:0000256" key="6">
    <source>
        <dbReference type="SAM" id="Phobius"/>
    </source>
</evidence>
<dbReference type="Pfam" id="PF00083">
    <property type="entry name" value="Sugar_tr"/>
    <property type="match status" value="1"/>
</dbReference>
<dbReference type="InterPro" id="IPR036259">
    <property type="entry name" value="MFS_trans_sf"/>
</dbReference>
<feature type="transmembrane region" description="Helical" evidence="6">
    <location>
        <begin position="271"/>
        <end position="290"/>
    </location>
</feature>
<reference evidence="8 9" key="1">
    <citation type="journal article" date="2015" name="Genome Announc.">
        <title>Expanding the biotechnology potential of lactobacilli through comparative genomics of 213 strains and associated genera.</title>
        <authorList>
            <person name="Sun Z."/>
            <person name="Harris H.M."/>
            <person name="McCann A."/>
            <person name="Guo C."/>
            <person name="Argimon S."/>
            <person name="Zhang W."/>
            <person name="Yang X."/>
            <person name="Jeffery I.B."/>
            <person name="Cooney J.C."/>
            <person name="Kagawa T.F."/>
            <person name="Liu W."/>
            <person name="Song Y."/>
            <person name="Salvetti E."/>
            <person name="Wrobel A."/>
            <person name="Rasinkangas P."/>
            <person name="Parkhill J."/>
            <person name="Rea M.C."/>
            <person name="O'Sullivan O."/>
            <person name="Ritari J."/>
            <person name="Douillard F.P."/>
            <person name="Paul Ross R."/>
            <person name="Yang R."/>
            <person name="Briner A.E."/>
            <person name="Felis G.E."/>
            <person name="de Vos W.M."/>
            <person name="Barrangou R."/>
            <person name="Klaenhammer T.R."/>
            <person name="Caufield P.W."/>
            <person name="Cui Y."/>
            <person name="Zhang H."/>
            <person name="O'Toole P.W."/>
        </authorList>
    </citation>
    <scope>NUCLEOTIDE SEQUENCE [LARGE SCALE GENOMIC DNA]</scope>
    <source>
        <strain evidence="8 9">DSM 20505</strain>
    </source>
</reference>